<dbReference type="PANTHER" id="PTHR47438">
    <property type="entry name" value="PHOSPHATE METABOLISM PROTEIN 8-RELATED"/>
    <property type="match status" value="1"/>
</dbReference>
<dbReference type="InterPro" id="IPR036412">
    <property type="entry name" value="HAD-like_sf"/>
</dbReference>
<dbReference type="Gene3D" id="1.10.150.450">
    <property type="match status" value="1"/>
</dbReference>
<evidence type="ECO:0000313" key="2">
    <source>
        <dbReference type="Proteomes" id="UP001165541"/>
    </source>
</evidence>
<reference evidence="1" key="1">
    <citation type="submission" date="2022-05" db="EMBL/GenBank/DDBJ databases">
        <title>Schlegelella sp. nov., isolated from mangrove soil.</title>
        <authorList>
            <person name="Liu Y."/>
            <person name="Ge X."/>
            <person name="Liu W."/>
        </authorList>
    </citation>
    <scope>NUCLEOTIDE SEQUENCE</scope>
    <source>
        <strain evidence="1">S2-27</strain>
    </source>
</reference>
<protein>
    <submittedName>
        <fullName evidence="1">Pyrimidine 5'-nucleotidase</fullName>
    </submittedName>
</protein>
<dbReference type="Proteomes" id="UP001165541">
    <property type="component" value="Unassembled WGS sequence"/>
</dbReference>
<dbReference type="Gene3D" id="3.40.50.1000">
    <property type="entry name" value="HAD superfamily/HAD-like"/>
    <property type="match status" value="1"/>
</dbReference>
<dbReference type="SFLD" id="SFLDG01132">
    <property type="entry name" value="C1.5.3:_5'-Nucleotidase_Like"/>
    <property type="match status" value="1"/>
</dbReference>
<dbReference type="InterPro" id="IPR006439">
    <property type="entry name" value="HAD-SF_hydro_IA"/>
</dbReference>
<dbReference type="InterPro" id="IPR010237">
    <property type="entry name" value="Pyr-5-nucltdase"/>
</dbReference>
<accession>A0ABT0YS88</accession>
<organism evidence="1 2">
    <name type="scientific">Caldimonas mangrovi</name>
    <dbReference type="NCBI Taxonomy" id="2944811"/>
    <lineage>
        <taxon>Bacteria</taxon>
        <taxon>Pseudomonadati</taxon>
        <taxon>Pseudomonadota</taxon>
        <taxon>Betaproteobacteria</taxon>
        <taxon>Burkholderiales</taxon>
        <taxon>Sphaerotilaceae</taxon>
        <taxon>Caldimonas</taxon>
    </lineage>
</organism>
<dbReference type="SFLD" id="SFLDS00003">
    <property type="entry name" value="Haloacid_Dehalogenase"/>
    <property type="match status" value="1"/>
</dbReference>
<dbReference type="InterPro" id="IPR052791">
    <property type="entry name" value="SSM1_domain"/>
</dbReference>
<sequence>MPMTRPGPIWLFDLDNTLHDASRAVFGMLDVSMTAYIARELKVPPPQADFLRRDYWRRYGATLLGLVRHHGVDARHFLHHTHLLPGLEDGLQGHAHDKAALRRLRGRKYVLTNAPWAYAQRVLLALGLARCFDGVLSIEDMRMFGHFRPKPDRRMFQALMARLKVHPRRCVLVEDTLAHQKSAHGLGMRTVWMQRYVRRNSQGPEVGVYVHRRPAYVHARIRSLQKLRRL</sequence>
<gene>
    <name evidence="1" type="ORF">M8A51_14500</name>
</gene>
<comment type="caution">
    <text evidence="1">The sequence shown here is derived from an EMBL/GenBank/DDBJ whole genome shotgun (WGS) entry which is preliminary data.</text>
</comment>
<proteinExistence type="predicted"/>
<dbReference type="InterPro" id="IPR023214">
    <property type="entry name" value="HAD_sf"/>
</dbReference>
<dbReference type="NCBIfam" id="TIGR01509">
    <property type="entry name" value="HAD-SF-IA-v3"/>
    <property type="match status" value="1"/>
</dbReference>
<keyword evidence="2" id="KW-1185">Reference proteome</keyword>
<dbReference type="EMBL" id="JAMKFE010000008">
    <property type="protein sequence ID" value="MCM5680733.1"/>
    <property type="molecule type" value="Genomic_DNA"/>
</dbReference>
<evidence type="ECO:0000313" key="1">
    <source>
        <dbReference type="EMBL" id="MCM5680733.1"/>
    </source>
</evidence>
<dbReference type="SFLD" id="SFLDG01129">
    <property type="entry name" value="C1.5:_HAD__Beta-PGM__Phosphata"/>
    <property type="match status" value="1"/>
</dbReference>
<dbReference type="SUPFAM" id="SSF56784">
    <property type="entry name" value="HAD-like"/>
    <property type="match status" value="1"/>
</dbReference>
<dbReference type="NCBIfam" id="TIGR01993">
    <property type="entry name" value="Pyr-5-nucltdase"/>
    <property type="match status" value="1"/>
</dbReference>
<dbReference type="Pfam" id="PF00702">
    <property type="entry name" value="Hydrolase"/>
    <property type="match status" value="1"/>
</dbReference>
<dbReference type="PANTHER" id="PTHR47438:SF1">
    <property type="entry name" value="PHOSPHATE METABOLISM PROTEIN 8-RELATED"/>
    <property type="match status" value="1"/>
</dbReference>
<name>A0ABT0YS88_9BURK</name>